<dbReference type="EMBL" id="CP043043">
    <property type="protein sequence ID" value="QEH94912.1"/>
    <property type="molecule type" value="Genomic_DNA"/>
</dbReference>
<reference evidence="1 2" key="1">
    <citation type="submission" date="2019-08" db="EMBL/GenBank/DDBJ databases">
        <title>Gluconobacter frateurii HD924 genome.</title>
        <authorList>
            <person name="Liu Y."/>
            <person name="Zhang P."/>
        </authorList>
    </citation>
    <scope>NUCLEOTIDE SEQUENCE [LARGE SCALE GENOMIC DNA]</scope>
    <source>
        <strain evidence="1 2">HD924</strain>
    </source>
</reference>
<dbReference type="KEGG" id="gti:FXF46_00510"/>
<evidence type="ECO:0000313" key="1">
    <source>
        <dbReference type="EMBL" id="QEH94912.1"/>
    </source>
</evidence>
<sequence>MSRLFFFSVEGKLHLKKARSVLTGLENVLFSRCILLSSMIHGFAKRVK</sequence>
<name>A0AAP9EQE9_GLUTH</name>
<protein>
    <submittedName>
        <fullName evidence="1">Acetyltransferase</fullName>
    </submittedName>
</protein>
<accession>A0AAP9EQE9</accession>
<organism evidence="1 2">
    <name type="scientific">Gluconobacter thailandicus</name>
    <dbReference type="NCBI Taxonomy" id="257438"/>
    <lineage>
        <taxon>Bacteria</taxon>
        <taxon>Pseudomonadati</taxon>
        <taxon>Pseudomonadota</taxon>
        <taxon>Alphaproteobacteria</taxon>
        <taxon>Acetobacterales</taxon>
        <taxon>Acetobacteraceae</taxon>
        <taxon>Gluconobacter</taxon>
    </lineage>
</organism>
<dbReference type="Proteomes" id="UP000323560">
    <property type="component" value="Chromosome"/>
</dbReference>
<evidence type="ECO:0000313" key="2">
    <source>
        <dbReference type="Proteomes" id="UP000323560"/>
    </source>
</evidence>
<gene>
    <name evidence="1" type="ORF">FXF46_00510</name>
</gene>
<dbReference type="AlphaFoldDB" id="A0AAP9EQE9"/>
<proteinExistence type="predicted"/>